<dbReference type="AlphaFoldDB" id="A0A540VFZ4"/>
<dbReference type="PANTHER" id="PTHR34227:SF1">
    <property type="entry name" value="DIMETHYL SULFOXIDE REDUCTASE CHAPERONE-RELATED"/>
    <property type="match status" value="1"/>
</dbReference>
<evidence type="ECO:0000256" key="1">
    <source>
        <dbReference type="ARBA" id="ARBA00023186"/>
    </source>
</evidence>
<dbReference type="OrthoDB" id="147162at2"/>
<keyword evidence="1" id="KW-0143">Chaperone</keyword>
<evidence type="ECO:0000256" key="2">
    <source>
        <dbReference type="SAM" id="MobiDB-lite"/>
    </source>
</evidence>
<feature type="region of interest" description="Disordered" evidence="2">
    <location>
        <begin position="233"/>
        <end position="253"/>
    </location>
</feature>
<protein>
    <submittedName>
        <fullName evidence="3">Molecular chaperone TorD family protein</fullName>
    </submittedName>
</protein>
<keyword evidence="4" id="KW-1185">Reference proteome</keyword>
<dbReference type="SUPFAM" id="SSF89155">
    <property type="entry name" value="TorD-like"/>
    <property type="match status" value="1"/>
</dbReference>
<dbReference type="EMBL" id="VIGC01000012">
    <property type="protein sequence ID" value="TQE95686.1"/>
    <property type="molecule type" value="Genomic_DNA"/>
</dbReference>
<dbReference type="Proteomes" id="UP000317371">
    <property type="component" value="Unassembled WGS sequence"/>
</dbReference>
<dbReference type="InterPro" id="IPR036411">
    <property type="entry name" value="TorD-like_sf"/>
</dbReference>
<sequence>MVTAVPCGSSGPSSRPPRPTGCPRRKAISTTPKQGRPWTPRPVRSPMFSSHQAAVACARAFDLFGHLYRHGLTPALWDQVEGLPALSAVMPRPYNADAAAASFQTLFGLNVFPYQSLFLDPAGLLGGAETERVRASYRQMGFAVDEDSEPADHLAHELAALAFLCQAEAEAWEDGRADMVARARQLQASFLDEHLLAWLPAFTVAVQRQGDPFYAELAGLTLALAVERRHSLTENSRAQPTLPAGEGSTLPDLDAPHTDLDAIAGFLLTPVHSGLYLSRGDISRMGRAAGAPHGFGERRQMLRTFLRSAAEFDRFGPALATLQALVDETARTLGRCGEELGSQAVVEPWLARLRATEALFQKLTAALDGPQGPQGTATAWPRK</sequence>
<evidence type="ECO:0000313" key="3">
    <source>
        <dbReference type="EMBL" id="TQE95686.1"/>
    </source>
</evidence>
<dbReference type="Gene3D" id="1.10.3480.10">
    <property type="entry name" value="TorD-like"/>
    <property type="match status" value="1"/>
</dbReference>
<dbReference type="InterPro" id="IPR020945">
    <property type="entry name" value="DMSO/NO3_reduct_chaperone"/>
</dbReference>
<proteinExistence type="predicted"/>
<name>A0A540VFZ4_9CHLR</name>
<dbReference type="PANTHER" id="PTHR34227">
    <property type="entry name" value="CHAPERONE PROTEIN YCDY"/>
    <property type="match status" value="1"/>
</dbReference>
<feature type="region of interest" description="Disordered" evidence="2">
    <location>
        <begin position="1"/>
        <end position="44"/>
    </location>
</feature>
<accession>A0A540VFZ4</accession>
<reference evidence="3 4" key="1">
    <citation type="submission" date="2019-06" db="EMBL/GenBank/DDBJ databases">
        <title>Genome sequence of Litorilinea aerophila BAA-2444.</title>
        <authorList>
            <person name="Maclea K.S."/>
            <person name="Maurais E.G."/>
            <person name="Iannazzi L.C."/>
        </authorList>
    </citation>
    <scope>NUCLEOTIDE SEQUENCE [LARGE SCALE GENOMIC DNA]</scope>
    <source>
        <strain evidence="3 4">ATCC BAA-2444</strain>
    </source>
</reference>
<feature type="compositionally biased region" description="Low complexity" evidence="2">
    <location>
        <begin position="1"/>
        <end position="13"/>
    </location>
</feature>
<dbReference type="InParanoid" id="A0A540VFZ4"/>
<dbReference type="InterPro" id="IPR050289">
    <property type="entry name" value="TorD/DmsD_chaperones"/>
</dbReference>
<gene>
    <name evidence="3" type="ORF">FKZ61_11225</name>
</gene>
<evidence type="ECO:0000313" key="4">
    <source>
        <dbReference type="Proteomes" id="UP000317371"/>
    </source>
</evidence>
<comment type="caution">
    <text evidence="3">The sequence shown here is derived from an EMBL/GenBank/DDBJ whole genome shotgun (WGS) entry which is preliminary data.</text>
</comment>
<organism evidence="3 4">
    <name type="scientific">Litorilinea aerophila</name>
    <dbReference type="NCBI Taxonomy" id="1204385"/>
    <lineage>
        <taxon>Bacteria</taxon>
        <taxon>Bacillati</taxon>
        <taxon>Chloroflexota</taxon>
        <taxon>Caldilineae</taxon>
        <taxon>Caldilineales</taxon>
        <taxon>Caldilineaceae</taxon>
        <taxon>Litorilinea</taxon>
    </lineage>
</organism>
<dbReference type="Pfam" id="PF02613">
    <property type="entry name" value="Nitrate_red_del"/>
    <property type="match status" value="1"/>
</dbReference>